<gene>
    <name evidence="2" type="ORF">E5Z56_05285</name>
</gene>
<reference evidence="2 3" key="1">
    <citation type="submission" date="2019-04" db="EMBL/GenBank/DDBJ databases">
        <authorList>
            <person name="Embree M."/>
            <person name="Gaffney J.R."/>
        </authorList>
    </citation>
    <scope>NUCLEOTIDE SEQUENCE [LARGE SCALE GENOMIC DNA]</scope>
    <source>
        <strain evidence="2 3">JE7A12</strain>
    </source>
</reference>
<accession>A0A4P8XUT1</accession>
<dbReference type="OrthoDB" id="9760067at2"/>
<name>A0A4P8XUT1_9FIRM</name>
<dbReference type="InterPro" id="IPR052344">
    <property type="entry name" value="Transposase-related"/>
</dbReference>
<proteinExistence type="predicted"/>
<sequence length="105" mass="12463">MRNDKQGRTSKLNSWNCFRLLQSAICNRKEIADKSYEEILKVRQENQSQFLTLLCWAEKQSIAFKSKLGGAFTYLKNNEKYLRRYLEDGRLEIDNNRAERSIKPL</sequence>
<evidence type="ECO:0000259" key="1">
    <source>
        <dbReference type="Pfam" id="PF03050"/>
    </source>
</evidence>
<dbReference type="InterPro" id="IPR004291">
    <property type="entry name" value="Transposase_IS66_central"/>
</dbReference>
<dbReference type="Proteomes" id="UP000301475">
    <property type="component" value="Chromosome"/>
</dbReference>
<dbReference type="Pfam" id="PF03050">
    <property type="entry name" value="DDE_Tnp_IS66"/>
    <property type="match status" value="1"/>
</dbReference>
<dbReference type="AlphaFoldDB" id="A0A4P8XUT1"/>
<protein>
    <recommendedName>
        <fullName evidence="1">Transposase IS66 central domain-containing protein</fullName>
    </recommendedName>
</protein>
<dbReference type="PANTHER" id="PTHR33678">
    <property type="entry name" value="BLL1576 PROTEIN"/>
    <property type="match status" value="1"/>
</dbReference>
<organism evidence="2 3">
    <name type="scientific">Ruminococcus bovis</name>
    <dbReference type="NCBI Taxonomy" id="2564099"/>
    <lineage>
        <taxon>Bacteria</taxon>
        <taxon>Bacillati</taxon>
        <taxon>Bacillota</taxon>
        <taxon>Clostridia</taxon>
        <taxon>Eubacteriales</taxon>
        <taxon>Oscillospiraceae</taxon>
        <taxon>Ruminococcus</taxon>
    </lineage>
</organism>
<keyword evidence="3" id="KW-1185">Reference proteome</keyword>
<dbReference type="EMBL" id="CP039381">
    <property type="protein sequence ID" value="QCT06811.1"/>
    <property type="molecule type" value="Genomic_DNA"/>
</dbReference>
<evidence type="ECO:0000313" key="3">
    <source>
        <dbReference type="Proteomes" id="UP000301475"/>
    </source>
</evidence>
<evidence type="ECO:0000313" key="2">
    <source>
        <dbReference type="EMBL" id="QCT06811.1"/>
    </source>
</evidence>
<dbReference type="KEGG" id="ruj:E5Z56_05285"/>
<feature type="domain" description="Transposase IS66 central" evidence="1">
    <location>
        <begin position="21"/>
        <end position="104"/>
    </location>
</feature>